<comment type="caution">
    <text evidence="2">The sequence shown here is derived from an EMBL/GenBank/DDBJ whole genome shotgun (WGS) entry which is preliminary data.</text>
</comment>
<dbReference type="Pfam" id="PF06259">
    <property type="entry name" value="Abhydrolase_8"/>
    <property type="match status" value="1"/>
</dbReference>
<dbReference type="Proteomes" id="UP001422759">
    <property type="component" value="Unassembled WGS sequence"/>
</dbReference>
<dbReference type="InterPro" id="IPR010427">
    <property type="entry name" value="DUF1023"/>
</dbReference>
<feature type="domain" description="DUF1023" evidence="1">
    <location>
        <begin position="314"/>
        <end position="481"/>
    </location>
</feature>
<dbReference type="InterPro" id="IPR029058">
    <property type="entry name" value="AB_hydrolase_fold"/>
</dbReference>
<sequence>MSSRYSLLLALDPEELHAAAKSWRALSRQLEETLAQHRSKVNGPLRQADWRGTDADAAFASLDRDEQQYDVVRVEVEAVALVLDTVADRMSQARTNLGNAVLFAESNGLQVSGEGLVAGPVPPAADRHDPDARAAADAVRAVRRAAQDRIDAAVAAAQEASDEGRNALGDLRSSVLTRPRAFGAAAESVRDAANAQRALGLAEPYIPDNGDPGRNAEWWKSLTPERQEDYLTLHPGRIGMLDGLPATVRDQANRLTLDQQLDALHAGTPTGSGLTAEEYSVRENALRALSERLDRADGRDGSRRLLLLGLDPAKGKGRAVVAVGDPDTADHTAILVPGTGTTLASMPGQIERIGSIQNAALDRADPGQRVAVVCWLGYDAPEIAPSVATTGRAEGGAEDLRRFVDGTRVAQGGRHGHLTVVGHSYGSTAVGVAARGGGLRADDIIAVGSPGMGSEHARDLNIDPGHVWVEAAGDDPVADYASGLTLGPSPSLDGFGGTAVEVDTHGHSGYWDPGSESLRNQARIIVGKRPGTVARIPGPGSAPSH</sequence>
<dbReference type="SUPFAM" id="SSF53474">
    <property type="entry name" value="alpha/beta-Hydrolases"/>
    <property type="match status" value="1"/>
</dbReference>
<evidence type="ECO:0000313" key="3">
    <source>
        <dbReference type="Proteomes" id="UP001422759"/>
    </source>
</evidence>
<dbReference type="Gene3D" id="1.10.287.1060">
    <property type="entry name" value="ESAT-6-like"/>
    <property type="match status" value="1"/>
</dbReference>
<dbReference type="SUPFAM" id="SSF140453">
    <property type="entry name" value="EsxAB dimer-like"/>
    <property type="match status" value="1"/>
</dbReference>
<keyword evidence="3" id="KW-1185">Reference proteome</keyword>
<accession>A0ABN2ZN51</accession>
<evidence type="ECO:0000313" key="2">
    <source>
        <dbReference type="EMBL" id="GAA2144804.1"/>
    </source>
</evidence>
<organism evidence="2 3">
    <name type="scientific">Kitasatospora kazusensis</name>
    <dbReference type="NCBI Taxonomy" id="407974"/>
    <lineage>
        <taxon>Bacteria</taxon>
        <taxon>Bacillati</taxon>
        <taxon>Actinomycetota</taxon>
        <taxon>Actinomycetes</taxon>
        <taxon>Kitasatosporales</taxon>
        <taxon>Streptomycetaceae</taxon>
        <taxon>Kitasatospora</taxon>
    </lineage>
</organism>
<dbReference type="InterPro" id="IPR036689">
    <property type="entry name" value="ESAT-6-like_sf"/>
</dbReference>
<name>A0ABN2ZN51_9ACTN</name>
<dbReference type="RefSeq" id="WP_344465492.1">
    <property type="nucleotide sequence ID" value="NZ_BAAANT010000016.1"/>
</dbReference>
<proteinExistence type="predicted"/>
<evidence type="ECO:0000259" key="1">
    <source>
        <dbReference type="Pfam" id="PF06259"/>
    </source>
</evidence>
<gene>
    <name evidence="2" type="ORF">GCM10009760_32730</name>
</gene>
<dbReference type="EMBL" id="BAAANT010000016">
    <property type="protein sequence ID" value="GAA2144804.1"/>
    <property type="molecule type" value="Genomic_DNA"/>
</dbReference>
<protein>
    <recommendedName>
        <fullName evidence="1">DUF1023 domain-containing protein</fullName>
    </recommendedName>
</protein>
<reference evidence="2 3" key="1">
    <citation type="journal article" date="2019" name="Int. J. Syst. Evol. Microbiol.">
        <title>The Global Catalogue of Microorganisms (GCM) 10K type strain sequencing project: providing services to taxonomists for standard genome sequencing and annotation.</title>
        <authorList>
            <consortium name="The Broad Institute Genomics Platform"/>
            <consortium name="The Broad Institute Genome Sequencing Center for Infectious Disease"/>
            <person name="Wu L."/>
            <person name="Ma J."/>
        </authorList>
    </citation>
    <scope>NUCLEOTIDE SEQUENCE [LARGE SCALE GENOMIC DNA]</scope>
    <source>
        <strain evidence="2 3">JCM 14560</strain>
    </source>
</reference>